<proteinExistence type="predicted"/>
<evidence type="ECO:0000313" key="1">
    <source>
        <dbReference type="EMBL" id="PHQ25484.1"/>
    </source>
</evidence>
<organism evidence="1 2">
    <name type="scientific">Marinobacter guineae</name>
    <dbReference type="NCBI Taxonomy" id="432303"/>
    <lineage>
        <taxon>Bacteria</taxon>
        <taxon>Pseudomonadati</taxon>
        <taxon>Pseudomonadota</taxon>
        <taxon>Gammaproteobacteria</taxon>
        <taxon>Pseudomonadales</taxon>
        <taxon>Marinobacteraceae</taxon>
        <taxon>Marinobacter</taxon>
    </lineage>
</organism>
<keyword evidence="2" id="KW-1185">Reference proteome</keyword>
<comment type="caution">
    <text evidence="1">The sequence shown here is derived from an EMBL/GenBank/DDBJ whole genome shotgun (WGS) entry which is preliminary data.</text>
</comment>
<evidence type="ECO:0000313" key="2">
    <source>
        <dbReference type="Proteomes" id="UP000229044"/>
    </source>
</evidence>
<dbReference type="EMBL" id="NTFI01000003">
    <property type="protein sequence ID" value="PHQ25484.1"/>
    <property type="molecule type" value="Genomic_DNA"/>
</dbReference>
<reference evidence="1 2" key="1">
    <citation type="submission" date="2017-09" db="EMBL/GenBank/DDBJ databases">
        <title>The draft genome sequences of Marinobacter guineae M3B.</title>
        <authorList>
            <person name="Cao J."/>
        </authorList>
    </citation>
    <scope>NUCLEOTIDE SEQUENCE [LARGE SCALE GENOMIC DNA]</scope>
    <source>
        <strain evidence="1 2">M3B</strain>
    </source>
</reference>
<protein>
    <submittedName>
        <fullName evidence="1">Uncharacterized protein</fullName>
    </submittedName>
</protein>
<accession>A0A2G1VFG6</accession>
<dbReference type="Proteomes" id="UP000229044">
    <property type="component" value="Unassembled WGS sequence"/>
</dbReference>
<dbReference type="AlphaFoldDB" id="A0A2G1VFG6"/>
<name>A0A2G1VFG6_9GAMM</name>
<gene>
    <name evidence="1" type="ORF">CLH62_14270</name>
</gene>
<sequence length="175" mass="19589">MDSDLNSFLTASGGLIKEISTSSFDKKLLQKVSFFKNTSNFIVRNNRTKVPVQYEKNVSEPLKRSFHLLQTWIGYVIAVNDGEFVAVIKDKTNPSAPDEEVTISIDELSPPDQDALEIGAEFFWTIGREKSPAGTVSRVSDIRLRRLVGFRDAEVQYAQLKAKEISDLVGSLMDD</sequence>